<feature type="domain" description="Phage shock protein PspC N-terminal" evidence="2">
    <location>
        <begin position="25"/>
        <end position="73"/>
    </location>
</feature>
<organism evidence="3 4">
    <name type="scientific">Corynebacterium maris DSM 45190</name>
    <dbReference type="NCBI Taxonomy" id="1224163"/>
    <lineage>
        <taxon>Bacteria</taxon>
        <taxon>Bacillati</taxon>
        <taxon>Actinomycetota</taxon>
        <taxon>Actinomycetes</taxon>
        <taxon>Mycobacteriales</taxon>
        <taxon>Corynebacteriaceae</taxon>
        <taxon>Corynebacterium</taxon>
    </lineage>
</organism>
<dbReference type="EMBL" id="CP003924">
    <property type="protein sequence ID" value="AGS34076.1"/>
    <property type="molecule type" value="Genomic_DNA"/>
</dbReference>
<keyword evidence="1" id="KW-1133">Transmembrane helix</keyword>
<dbReference type="Pfam" id="PF04024">
    <property type="entry name" value="PspC"/>
    <property type="match status" value="1"/>
</dbReference>
<dbReference type="AlphaFoldDB" id="S5TGQ6"/>
<gene>
    <name evidence="3" type="ORF">B841_02965</name>
</gene>
<feature type="transmembrane region" description="Helical" evidence="1">
    <location>
        <begin position="213"/>
        <end position="236"/>
    </location>
</feature>
<feature type="transmembrane region" description="Helical" evidence="1">
    <location>
        <begin position="48"/>
        <end position="69"/>
    </location>
</feature>
<dbReference type="KEGG" id="cmd:B841_02965"/>
<evidence type="ECO:0000313" key="4">
    <source>
        <dbReference type="Proteomes" id="UP000015388"/>
    </source>
</evidence>
<sequence length="348" mass="37482">MSLQETITRMWETRPPRIPSDQGGNAKVAGVAEGIGVRYQIDPAIVRIAFVVATLSVGGGVAAYLLAWLCMPRYGMSVAPIQAIARPSDRLDDVEKKERPAGWWLLIFFVLFSGVLTLGTGGLGATALLGIVALLVAWWGLHLKEPLPPAGLITQAPDPMPQPVDLSGFTYPEGYDTPRQTPPAWDPLGTAPFAWDLPEPPPRETPKKKRPKIWLWVFGGFAVTLLLVSLAASWFLPRNYDVGEQNHAPTTTEQLADNYNSDVGELTLDLRGLESLDSARTVAVHPGIGETTVYLPQDVPTTLVCSENEGLGDRSCASGQYNDDAAGAELTLHIGGGQVGELEVIPTR</sequence>
<accession>S5TGQ6</accession>
<dbReference type="HOGENOM" id="CLU_030489_1_0_11"/>
<dbReference type="Proteomes" id="UP000015388">
    <property type="component" value="Chromosome"/>
</dbReference>
<keyword evidence="1" id="KW-0812">Transmembrane</keyword>
<dbReference type="eggNOG" id="COG1983">
    <property type="taxonomic scope" value="Bacteria"/>
</dbReference>
<protein>
    <recommendedName>
        <fullName evidence="2">Phage shock protein PspC N-terminal domain-containing protein</fullName>
    </recommendedName>
</protein>
<evidence type="ECO:0000256" key="1">
    <source>
        <dbReference type="SAM" id="Phobius"/>
    </source>
</evidence>
<proteinExistence type="predicted"/>
<dbReference type="InterPro" id="IPR007168">
    <property type="entry name" value="Phageshock_PspC_N"/>
</dbReference>
<name>S5TGQ6_9CORY</name>
<keyword evidence="1" id="KW-0472">Membrane</keyword>
<dbReference type="RefSeq" id="WP_020934009.1">
    <property type="nucleotide sequence ID" value="NC_021915.1"/>
</dbReference>
<feature type="transmembrane region" description="Helical" evidence="1">
    <location>
        <begin position="103"/>
        <end position="136"/>
    </location>
</feature>
<reference evidence="3 4" key="1">
    <citation type="submission" date="2012-11" db="EMBL/GenBank/DDBJ databases">
        <title>The complete genome sequence of Corynebacterium maris Coryn-1 (=DSM 45190).</title>
        <authorList>
            <person name="Schaffert L."/>
            <person name="Albersmeier A."/>
            <person name="Kalinowski J."/>
            <person name="Ruckert C."/>
        </authorList>
    </citation>
    <scope>NUCLEOTIDE SEQUENCE [LARGE SCALE GENOMIC DNA]</scope>
    <source>
        <strain evidence="4">Coryn-1</strain>
    </source>
</reference>
<dbReference type="PATRIC" id="fig|1224163.3.peg.595"/>
<evidence type="ECO:0000259" key="2">
    <source>
        <dbReference type="Pfam" id="PF04024"/>
    </source>
</evidence>
<keyword evidence="4" id="KW-1185">Reference proteome</keyword>
<dbReference type="STRING" id="1224163.B841_02965"/>
<dbReference type="OrthoDB" id="3208990at2"/>
<evidence type="ECO:0000313" key="3">
    <source>
        <dbReference type="EMBL" id="AGS34076.1"/>
    </source>
</evidence>